<keyword evidence="2" id="KW-1185">Reference proteome</keyword>
<dbReference type="AlphaFoldDB" id="A0AAE0ST19"/>
<reference evidence="1" key="1">
    <citation type="journal article" date="2021" name="Genome Biol. Evol.">
        <title>A High-Quality Reference Genome for a Parasitic Bivalve with Doubly Uniparental Inheritance (Bivalvia: Unionida).</title>
        <authorList>
            <person name="Smith C.H."/>
        </authorList>
    </citation>
    <scope>NUCLEOTIDE SEQUENCE</scope>
    <source>
        <strain evidence="1">CHS0354</strain>
    </source>
</reference>
<proteinExistence type="predicted"/>
<protein>
    <submittedName>
        <fullName evidence="1">Uncharacterized protein</fullName>
    </submittedName>
</protein>
<gene>
    <name evidence="1" type="ORF">CHS0354_040108</name>
</gene>
<dbReference type="Proteomes" id="UP001195483">
    <property type="component" value="Unassembled WGS sequence"/>
</dbReference>
<evidence type="ECO:0000313" key="1">
    <source>
        <dbReference type="EMBL" id="KAK3597386.1"/>
    </source>
</evidence>
<accession>A0AAE0ST19</accession>
<organism evidence="1 2">
    <name type="scientific">Potamilus streckersoni</name>
    <dbReference type="NCBI Taxonomy" id="2493646"/>
    <lineage>
        <taxon>Eukaryota</taxon>
        <taxon>Metazoa</taxon>
        <taxon>Spiralia</taxon>
        <taxon>Lophotrochozoa</taxon>
        <taxon>Mollusca</taxon>
        <taxon>Bivalvia</taxon>
        <taxon>Autobranchia</taxon>
        <taxon>Heteroconchia</taxon>
        <taxon>Palaeoheterodonta</taxon>
        <taxon>Unionida</taxon>
        <taxon>Unionoidea</taxon>
        <taxon>Unionidae</taxon>
        <taxon>Ambleminae</taxon>
        <taxon>Lampsilini</taxon>
        <taxon>Potamilus</taxon>
    </lineage>
</organism>
<dbReference type="EMBL" id="JAEAOA010002330">
    <property type="protein sequence ID" value="KAK3597386.1"/>
    <property type="molecule type" value="Genomic_DNA"/>
</dbReference>
<comment type="caution">
    <text evidence="1">The sequence shown here is derived from an EMBL/GenBank/DDBJ whole genome shotgun (WGS) entry which is preliminary data.</text>
</comment>
<reference evidence="1" key="2">
    <citation type="journal article" date="2021" name="Genome Biol. Evol.">
        <title>Developing a high-quality reference genome for a parasitic bivalve with doubly uniparental inheritance (Bivalvia: Unionida).</title>
        <authorList>
            <person name="Smith C.H."/>
        </authorList>
    </citation>
    <scope>NUCLEOTIDE SEQUENCE</scope>
    <source>
        <strain evidence="1">CHS0354</strain>
        <tissue evidence="1">Mantle</tissue>
    </source>
</reference>
<evidence type="ECO:0000313" key="2">
    <source>
        <dbReference type="Proteomes" id="UP001195483"/>
    </source>
</evidence>
<reference evidence="1" key="3">
    <citation type="submission" date="2023-05" db="EMBL/GenBank/DDBJ databases">
        <authorList>
            <person name="Smith C.H."/>
        </authorList>
    </citation>
    <scope>NUCLEOTIDE SEQUENCE</scope>
    <source>
        <strain evidence="1">CHS0354</strain>
        <tissue evidence="1">Mantle</tissue>
    </source>
</reference>
<name>A0AAE0ST19_9BIVA</name>
<sequence>MNQNPTNIDDIRKAANLAEKPINNIDNDNSPTISALLEELKQIKDEFQAVSSALNIENNSFSQSFVHGTKQPFRSHRLNSHNHNMSYQPAQSFFSSVYNYRCHYTPRLSHDAYYHSQPHRHSQTLCLGCGGLCTSRRVCRAR</sequence>
<feature type="non-terminal residue" evidence="1">
    <location>
        <position position="142"/>
    </location>
</feature>